<dbReference type="eggNOG" id="COG0784">
    <property type="taxonomic scope" value="Bacteria"/>
</dbReference>
<dbReference type="InterPro" id="IPR036097">
    <property type="entry name" value="HisK_dim/P_sf"/>
</dbReference>
<dbReference type="InterPro" id="IPR004358">
    <property type="entry name" value="Sig_transdc_His_kin-like_C"/>
</dbReference>
<proteinExistence type="predicted"/>
<sequence length="952" mass="103117">MRPAGRNREHARSLRFLARLGIGPELRSAPSVHVNWNGHELCLSFAAPYPRSETFELCPVLIAGNPFVGHEMTRQPSDRLTDLAGCQPPTAGAAAFATLDAGGHFLSANERFCVFTGRRETDLLRLRLSDVATGELAEPGKLDGLGEQGLETRTHLVSADGRAVPLIATLTPVLRGKELVCIHVLARAEALGTEAEDRRCRAVVDAVRGVLWTNNAAGEMWGEQPGWAALTGQSFDEYQGFGWKAVLHPDDVQPTLDAWKAAVSTKSMFVFEHRVRRPDGQLRRYSVRALPVFDDAGEVSEWVGIHTDITEQRAAERAWLDLSANLKQRAQAADEARERTWNNARDMLLITDSEGVFRAANPAWTAVLGWLPEEVTGKSYCDFLHPDDKSAATGAAFFARGGSKGIEVRFRHKNGTYRWTSWLIAPDGDLIYANGRDVTAEKEGAEALERSEARMRAIFHTSYHSKCISALDGTLLDANPTSLAAIGADTADVVVGQPFWDTPWFSDTPGMPDFIRSSFAEVVTGETVRREILLNLPGGPRWFDFTMRPICGARGQVVSVVSEAADITTRRKAHEALLQSQRLEAVGQITGGIAHDFNNLLTPIMGAFELLQRRIAPDERLHALISNAMQSAESARVLVQRLLAFARRQHLDTRAVDLKGLILGLHDLIARALGSRIDVRVEIPDGLPRARVDPSQFEVALLNLAVNGGDAMPDGGTITISASAETIEEGTASDLAPGRYIALAFEDTGIGMTREMLARAVEPFYSTKGIGKGTGLGLSMIHGLAAQSGGKLDLESEPGRGTRATLWLPVAEAETVADGAPAPEPSGVEPLVVLLTDDNNFVRDGAAAMLEALGHTVIQAESGPCALHHLAEGCRCDVLITDQRMPGMLGSELVRRARDLRPDLPAVLITGFAEEGDADVDALPRLSKPFRSLELERVLAMALGAKKTAPET</sequence>
<dbReference type="SUPFAM" id="SSF52172">
    <property type="entry name" value="CheY-like"/>
    <property type="match status" value="1"/>
</dbReference>
<name>E3I5T0_RHOVT</name>
<organism evidence="9 10">
    <name type="scientific">Rhodomicrobium vannielii (strain ATCC 17100 / DSM 162 / LMG 4299 / NCIMB 10020 / ATH 3.1.1)</name>
    <dbReference type="NCBI Taxonomy" id="648757"/>
    <lineage>
        <taxon>Bacteria</taxon>
        <taxon>Pseudomonadati</taxon>
        <taxon>Pseudomonadota</taxon>
        <taxon>Alphaproteobacteria</taxon>
        <taxon>Hyphomicrobiales</taxon>
        <taxon>Hyphomicrobiaceae</taxon>
        <taxon>Rhodomicrobium</taxon>
    </lineage>
</organism>
<evidence type="ECO:0000313" key="9">
    <source>
        <dbReference type="EMBL" id="ADP69433.1"/>
    </source>
</evidence>
<evidence type="ECO:0000259" key="7">
    <source>
        <dbReference type="PROSITE" id="PS50112"/>
    </source>
</evidence>
<dbReference type="NCBIfam" id="TIGR00229">
    <property type="entry name" value="sensory_box"/>
    <property type="match status" value="3"/>
</dbReference>
<feature type="domain" description="Histidine kinase" evidence="5">
    <location>
        <begin position="592"/>
        <end position="812"/>
    </location>
</feature>
<protein>
    <recommendedName>
        <fullName evidence="2">histidine kinase</fullName>
        <ecNumber evidence="2">2.7.13.3</ecNumber>
    </recommendedName>
</protein>
<feature type="modified residue" description="4-aspartylphosphate" evidence="4">
    <location>
        <position position="882"/>
    </location>
</feature>
<dbReference type="PROSITE" id="PS50112">
    <property type="entry name" value="PAS"/>
    <property type="match status" value="1"/>
</dbReference>
<feature type="domain" description="Response regulatory" evidence="6">
    <location>
        <begin position="832"/>
        <end position="943"/>
    </location>
</feature>
<dbReference type="PROSITE" id="PS50113">
    <property type="entry name" value="PAC"/>
    <property type="match status" value="2"/>
</dbReference>
<evidence type="ECO:0000259" key="8">
    <source>
        <dbReference type="PROSITE" id="PS50113"/>
    </source>
</evidence>
<dbReference type="Pfam" id="PF00072">
    <property type="entry name" value="Response_reg"/>
    <property type="match status" value="1"/>
</dbReference>
<evidence type="ECO:0000256" key="1">
    <source>
        <dbReference type="ARBA" id="ARBA00000085"/>
    </source>
</evidence>
<keyword evidence="10" id="KW-1185">Reference proteome</keyword>
<dbReference type="PANTHER" id="PTHR43065:SF42">
    <property type="entry name" value="TWO-COMPONENT SENSOR PPRA"/>
    <property type="match status" value="1"/>
</dbReference>
<dbReference type="GO" id="GO:0000155">
    <property type="term" value="F:phosphorelay sensor kinase activity"/>
    <property type="evidence" value="ECO:0007669"/>
    <property type="project" value="InterPro"/>
</dbReference>
<evidence type="ECO:0000256" key="4">
    <source>
        <dbReference type="PROSITE-ProRule" id="PRU00169"/>
    </source>
</evidence>
<dbReference type="Gene3D" id="1.10.287.130">
    <property type="match status" value="1"/>
</dbReference>
<dbReference type="InterPro" id="IPR011006">
    <property type="entry name" value="CheY-like_superfamily"/>
</dbReference>
<dbReference type="Pfam" id="PF08448">
    <property type="entry name" value="PAS_4"/>
    <property type="match status" value="1"/>
</dbReference>
<dbReference type="InterPro" id="IPR000700">
    <property type="entry name" value="PAS-assoc_C"/>
</dbReference>
<dbReference type="SMART" id="SM00448">
    <property type="entry name" value="REC"/>
    <property type="match status" value="1"/>
</dbReference>
<dbReference type="SMART" id="SM00387">
    <property type="entry name" value="HATPase_c"/>
    <property type="match status" value="1"/>
</dbReference>
<dbReference type="SUPFAM" id="SSF55874">
    <property type="entry name" value="ATPase domain of HSP90 chaperone/DNA topoisomerase II/histidine kinase"/>
    <property type="match status" value="1"/>
</dbReference>
<evidence type="ECO:0000256" key="3">
    <source>
        <dbReference type="ARBA" id="ARBA00022553"/>
    </source>
</evidence>
<dbReference type="SMART" id="SM00388">
    <property type="entry name" value="HisKA"/>
    <property type="match status" value="1"/>
</dbReference>
<keyword evidence="9" id="KW-0418">Kinase</keyword>
<dbReference type="Proteomes" id="UP000001399">
    <property type="component" value="Chromosome"/>
</dbReference>
<dbReference type="PROSITE" id="PS50110">
    <property type="entry name" value="RESPONSE_REGULATORY"/>
    <property type="match status" value="1"/>
</dbReference>
<dbReference type="InterPro" id="IPR003661">
    <property type="entry name" value="HisK_dim/P_dom"/>
</dbReference>
<keyword evidence="3 4" id="KW-0597">Phosphoprotein</keyword>
<dbReference type="SUPFAM" id="SSF47384">
    <property type="entry name" value="Homodimeric domain of signal transducing histidine kinase"/>
    <property type="match status" value="1"/>
</dbReference>
<dbReference type="Pfam" id="PF13426">
    <property type="entry name" value="PAS_9"/>
    <property type="match status" value="1"/>
</dbReference>
<evidence type="ECO:0000259" key="5">
    <source>
        <dbReference type="PROSITE" id="PS50109"/>
    </source>
</evidence>
<dbReference type="Gene3D" id="3.30.450.20">
    <property type="entry name" value="PAS domain"/>
    <property type="match status" value="3"/>
</dbReference>
<dbReference type="PANTHER" id="PTHR43065">
    <property type="entry name" value="SENSOR HISTIDINE KINASE"/>
    <property type="match status" value="1"/>
</dbReference>
<dbReference type="InterPro" id="IPR001610">
    <property type="entry name" value="PAC"/>
</dbReference>
<dbReference type="InterPro" id="IPR013655">
    <property type="entry name" value="PAS_fold_3"/>
</dbReference>
<dbReference type="SMART" id="SM00091">
    <property type="entry name" value="PAS"/>
    <property type="match status" value="3"/>
</dbReference>
<dbReference type="EC" id="2.7.13.3" evidence="2"/>
<evidence type="ECO:0000313" key="10">
    <source>
        <dbReference type="Proteomes" id="UP000001399"/>
    </source>
</evidence>
<dbReference type="PRINTS" id="PR00344">
    <property type="entry name" value="BCTRLSENSOR"/>
</dbReference>
<dbReference type="Pfam" id="PF00512">
    <property type="entry name" value="HisKA"/>
    <property type="match status" value="1"/>
</dbReference>
<dbReference type="InterPro" id="IPR001789">
    <property type="entry name" value="Sig_transdc_resp-reg_receiver"/>
</dbReference>
<feature type="domain" description="PAS" evidence="7">
    <location>
        <begin position="333"/>
        <end position="390"/>
    </location>
</feature>
<reference evidence="10" key="1">
    <citation type="journal article" date="2011" name="J. Bacteriol.">
        <title>Genome sequences of eight morphologically diverse alphaproteobacteria.</title>
        <authorList>
            <consortium name="US DOE Joint Genome Institute"/>
            <person name="Brown P.J."/>
            <person name="Kysela D.T."/>
            <person name="Buechlein A."/>
            <person name="Hemmerich C."/>
            <person name="Brun Y.V."/>
        </authorList>
    </citation>
    <scope>NUCLEOTIDE SEQUENCE [LARGE SCALE GENOMIC DNA]</scope>
    <source>
        <strain evidence="10">ATCC 17100 / ATH 3.1.1 / DSM 162 / LMG 4299</strain>
    </source>
</reference>
<dbReference type="eggNOG" id="COG4191">
    <property type="taxonomic scope" value="Bacteria"/>
</dbReference>
<dbReference type="Pfam" id="PF08447">
    <property type="entry name" value="PAS_3"/>
    <property type="match status" value="2"/>
</dbReference>
<feature type="domain" description="PAC" evidence="8">
    <location>
        <begin position="269"/>
        <end position="321"/>
    </location>
</feature>
<dbReference type="OrthoDB" id="9796100at2"/>
<comment type="catalytic activity">
    <reaction evidence="1">
        <text>ATP + protein L-histidine = ADP + protein N-phospho-L-histidine.</text>
        <dbReference type="EC" id="2.7.13.3"/>
    </reaction>
</comment>
<dbReference type="HOGENOM" id="CLU_000445_114_51_5"/>
<dbReference type="Gene3D" id="3.30.565.10">
    <property type="entry name" value="Histidine kinase-like ATPase, C-terminal domain"/>
    <property type="match status" value="1"/>
</dbReference>
<dbReference type="PROSITE" id="PS50109">
    <property type="entry name" value="HIS_KIN"/>
    <property type="match status" value="1"/>
</dbReference>
<dbReference type="InterPro" id="IPR000014">
    <property type="entry name" value="PAS"/>
</dbReference>
<dbReference type="KEGG" id="rva:Rvan_0143"/>
<gene>
    <name evidence="9" type="ordered locus">Rvan_0143</name>
</gene>
<keyword evidence="9" id="KW-0808">Transferase</keyword>
<dbReference type="InterPro" id="IPR005467">
    <property type="entry name" value="His_kinase_dom"/>
</dbReference>
<evidence type="ECO:0000256" key="2">
    <source>
        <dbReference type="ARBA" id="ARBA00012438"/>
    </source>
</evidence>
<dbReference type="Gene3D" id="3.40.50.2300">
    <property type="match status" value="1"/>
</dbReference>
<dbReference type="AlphaFoldDB" id="E3I5T0"/>
<dbReference type="InterPro" id="IPR003594">
    <property type="entry name" value="HATPase_dom"/>
</dbReference>
<dbReference type="InterPro" id="IPR036890">
    <property type="entry name" value="HATPase_C_sf"/>
</dbReference>
<dbReference type="EMBL" id="CP002292">
    <property type="protein sequence ID" value="ADP69433.1"/>
    <property type="molecule type" value="Genomic_DNA"/>
</dbReference>
<dbReference type="CDD" id="cd00130">
    <property type="entry name" value="PAS"/>
    <property type="match status" value="3"/>
</dbReference>
<feature type="domain" description="PAC" evidence="8">
    <location>
        <begin position="526"/>
        <end position="579"/>
    </location>
</feature>
<dbReference type="CDD" id="cd00082">
    <property type="entry name" value="HisKA"/>
    <property type="match status" value="1"/>
</dbReference>
<evidence type="ECO:0000259" key="6">
    <source>
        <dbReference type="PROSITE" id="PS50110"/>
    </source>
</evidence>
<dbReference type="Pfam" id="PF02518">
    <property type="entry name" value="HATPase_c"/>
    <property type="match status" value="1"/>
</dbReference>
<dbReference type="eggNOG" id="COG2202">
    <property type="taxonomic scope" value="Bacteria"/>
</dbReference>
<dbReference type="FunFam" id="3.30.450.20:FF:000099">
    <property type="entry name" value="Sensory box sensor histidine kinase"/>
    <property type="match status" value="1"/>
</dbReference>
<dbReference type="InterPro" id="IPR035965">
    <property type="entry name" value="PAS-like_dom_sf"/>
</dbReference>
<dbReference type="STRING" id="648757.Rvan_0143"/>
<dbReference type="SUPFAM" id="SSF55785">
    <property type="entry name" value="PYP-like sensor domain (PAS domain)"/>
    <property type="match status" value="4"/>
</dbReference>
<dbReference type="SMART" id="SM00086">
    <property type="entry name" value="PAC"/>
    <property type="match status" value="3"/>
</dbReference>
<accession>E3I5T0</accession>
<dbReference type="InterPro" id="IPR013656">
    <property type="entry name" value="PAS_4"/>
</dbReference>